<dbReference type="AlphaFoldDB" id="V5IBN1"/>
<evidence type="ECO:0000256" key="7">
    <source>
        <dbReference type="ARBA" id="ARBA00023002"/>
    </source>
</evidence>
<feature type="domain" description="3-oxo-5-alpha-steroid 4-dehydrogenase C-terminal" evidence="18">
    <location>
        <begin position="186"/>
        <end position="304"/>
    </location>
</feature>
<feature type="transmembrane region" description="Helical" evidence="17">
    <location>
        <begin position="66"/>
        <end position="88"/>
    </location>
</feature>
<evidence type="ECO:0000256" key="2">
    <source>
        <dbReference type="ARBA" id="ARBA00004922"/>
    </source>
</evidence>
<keyword evidence="7 17" id="KW-0560">Oxidoreductase</keyword>
<comment type="pathway">
    <text evidence="2 17">Protein modification; protein glycosylation.</text>
</comment>
<evidence type="ECO:0000259" key="18">
    <source>
        <dbReference type="Pfam" id="PF02544"/>
    </source>
</evidence>
<evidence type="ECO:0000256" key="13">
    <source>
        <dbReference type="ARBA" id="ARBA00048095"/>
    </source>
</evidence>
<evidence type="ECO:0000256" key="4">
    <source>
        <dbReference type="ARBA" id="ARBA00022824"/>
    </source>
</evidence>
<proteinExistence type="evidence at transcript level"/>
<protein>
    <recommendedName>
        <fullName evidence="12 17">Polyprenal reductase</fullName>
        <ecNumber evidence="17">1.3.1.94</ecNumber>
    </recommendedName>
</protein>
<dbReference type="Gene3D" id="1.20.120.1630">
    <property type="match status" value="1"/>
</dbReference>
<dbReference type="EC" id="1.3.1.94" evidence="17"/>
<evidence type="ECO:0000313" key="19">
    <source>
        <dbReference type="EMBL" id="JAB69321.1"/>
    </source>
</evidence>
<evidence type="ECO:0000256" key="9">
    <source>
        <dbReference type="ARBA" id="ARBA00023136"/>
    </source>
</evidence>
<dbReference type="PANTHER" id="PTHR14624">
    <property type="entry name" value="DFG10 PROTEIN"/>
    <property type="match status" value="1"/>
</dbReference>
<dbReference type="UniPathway" id="UPA00378"/>
<evidence type="ECO:0000256" key="1">
    <source>
        <dbReference type="ARBA" id="ARBA00004477"/>
    </source>
</evidence>
<dbReference type="GO" id="GO:0047751">
    <property type="term" value="F:3-oxo-5-alpha-steroid 4-dehydrogenase (NADP+) activity"/>
    <property type="evidence" value="ECO:0007669"/>
    <property type="project" value="UniProtKB-EC"/>
</dbReference>
<name>V5IBN1_IXORI</name>
<dbReference type="InterPro" id="IPR039698">
    <property type="entry name" value="Dfg10/SRD5A3"/>
</dbReference>
<dbReference type="Pfam" id="PF02544">
    <property type="entry name" value="Steroid_dh"/>
    <property type="match status" value="1"/>
</dbReference>
<comment type="function">
    <text evidence="10">Plays a key role in early steps of protein N-linked glycosylation by being involved in the conversion of polyprenol into dolichol. Acts as a polyprenal reductase that mediates the reduction of polyprenal into dolichal in a NADP-dependent mechanism. Dolichols are required for the synthesis of dolichol-linked monosaccharides and the oligosaccharide precursor used for N-glycosylation. Also able to convert testosterone (T) into 5-alpha-dihydrotestosterone (DHT).</text>
</comment>
<evidence type="ECO:0000256" key="12">
    <source>
        <dbReference type="ARBA" id="ARBA00047186"/>
    </source>
</evidence>
<comment type="catalytic activity">
    <reaction evidence="15">
        <text>17beta-hydroxy-5alpha-androstan-3-one + NADP(+) = testosterone + NADPH + H(+)</text>
        <dbReference type="Rhea" id="RHEA:50820"/>
        <dbReference type="ChEBI" id="CHEBI:15378"/>
        <dbReference type="ChEBI" id="CHEBI:16330"/>
        <dbReference type="ChEBI" id="CHEBI:17347"/>
        <dbReference type="ChEBI" id="CHEBI:57783"/>
        <dbReference type="ChEBI" id="CHEBI:58349"/>
        <dbReference type="EC" id="1.3.1.22"/>
    </reaction>
    <physiologicalReaction direction="right-to-left" evidence="15">
        <dbReference type="Rhea" id="RHEA:50822"/>
    </physiologicalReaction>
</comment>
<dbReference type="FunFam" id="1.20.120.1630:FF:000021">
    <property type="entry name" value="Polyprenol reductase 1"/>
    <property type="match status" value="1"/>
</dbReference>
<feature type="transmembrane region" description="Helical" evidence="17">
    <location>
        <begin position="147"/>
        <end position="165"/>
    </location>
</feature>
<sequence>MLNLLDVSWTLVTGAMIAASYLHFTKGDKVPALLTAAFLYGKAAETNRKTLCLKNISIPKRWFKHFYQFGVVFFTGCTMVMVRSYVFGHPLPTWVVGLVDLFVPHRNPSATATSVLLVQVLETCQVFRRCFECMFVCVYSDVRMHVWHYLMGFFFYFGVQLSILSNAPGFSTTVGVMPAFSLAEISWHHIVGTVIFLWGFCVQFDTHLRMASLRKDPEGKVVSLKHDVPKGGMFEYVSCPHYMAEIVVYSALTLVLGSPNSTWWLALAWTWANQVGVAFVSHNWYREQFRNYPRRRKAIFPYLL</sequence>
<dbReference type="PANTHER" id="PTHR14624:SF0">
    <property type="entry name" value="POLYPRENOL REDUCTASE"/>
    <property type="match status" value="1"/>
</dbReference>
<evidence type="ECO:0000256" key="16">
    <source>
        <dbReference type="ARBA" id="ARBA00049427"/>
    </source>
</evidence>
<comment type="catalytic activity">
    <reaction evidence="16 17">
        <text>a di-trans,poly-cis-dolichal + NADP(+) = a di-trans,poly-cis-polyprenal + NADPH + H(+)</text>
        <dbReference type="Rhea" id="RHEA:80727"/>
        <dbReference type="Rhea" id="RHEA-COMP:19536"/>
        <dbReference type="Rhea" id="RHEA-COMP:19537"/>
        <dbReference type="ChEBI" id="CHEBI:15378"/>
        <dbReference type="ChEBI" id="CHEBI:57783"/>
        <dbReference type="ChEBI" id="CHEBI:58349"/>
        <dbReference type="ChEBI" id="CHEBI:231623"/>
        <dbReference type="ChEBI" id="CHEBI:231637"/>
        <dbReference type="EC" id="1.3.1.94"/>
    </reaction>
    <physiologicalReaction direction="right-to-left" evidence="16 17">
        <dbReference type="Rhea" id="RHEA:80729"/>
    </physiologicalReaction>
</comment>
<dbReference type="PROSITE" id="PS50244">
    <property type="entry name" value="S5A_REDUCTASE"/>
    <property type="match status" value="1"/>
</dbReference>
<keyword evidence="5 17" id="KW-0521">NADP</keyword>
<evidence type="ECO:0000256" key="3">
    <source>
        <dbReference type="ARBA" id="ARBA00022692"/>
    </source>
</evidence>
<dbReference type="GO" id="GO:0160198">
    <property type="term" value="F:polyprenal reductase activity"/>
    <property type="evidence" value="ECO:0007669"/>
    <property type="project" value="UniProtKB-EC"/>
</dbReference>
<dbReference type="EMBL" id="GANP01015147">
    <property type="protein sequence ID" value="JAB69321.1"/>
    <property type="molecule type" value="mRNA"/>
</dbReference>
<evidence type="ECO:0000256" key="14">
    <source>
        <dbReference type="ARBA" id="ARBA00048765"/>
    </source>
</evidence>
<dbReference type="GO" id="GO:0102389">
    <property type="term" value="F:polyprenol reductase activity"/>
    <property type="evidence" value="ECO:0007669"/>
    <property type="project" value="UniProtKB-UniRule"/>
</dbReference>
<evidence type="ECO:0000256" key="5">
    <source>
        <dbReference type="ARBA" id="ARBA00022857"/>
    </source>
</evidence>
<keyword evidence="4 17" id="KW-0256">Endoplasmic reticulum</keyword>
<evidence type="ECO:0000256" key="11">
    <source>
        <dbReference type="ARBA" id="ARBA00046320"/>
    </source>
</evidence>
<dbReference type="GO" id="GO:0006488">
    <property type="term" value="P:dolichol-linked oligosaccharide biosynthetic process"/>
    <property type="evidence" value="ECO:0007669"/>
    <property type="project" value="UniProtKB-UniRule"/>
</dbReference>
<keyword evidence="3 17" id="KW-0812">Transmembrane</keyword>
<evidence type="ECO:0000256" key="10">
    <source>
        <dbReference type="ARBA" id="ARBA00045898"/>
    </source>
</evidence>
<comment type="similarity">
    <text evidence="11 17">Belongs to the steroid 5-alpha reductase family. Polyprenal reductase subfamily.</text>
</comment>
<organism evidence="19">
    <name type="scientific">Ixodes ricinus</name>
    <name type="common">Common tick</name>
    <name type="synonym">Acarus ricinus</name>
    <dbReference type="NCBI Taxonomy" id="34613"/>
    <lineage>
        <taxon>Eukaryota</taxon>
        <taxon>Metazoa</taxon>
        <taxon>Ecdysozoa</taxon>
        <taxon>Arthropoda</taxon>
        <taxon>Chelicerata</taxon>
        <taxon>Arachnida</taxon>
        <taxon>Acari</taxon>
        <taxon>Parasitiformes</taxon>
        <taxon>Ixodida</taxon>
        <taxon>Ixodoidea</taxon>
        <taxon>Ixodidae</taxon>
        <taxon>Ixodinae</taxon>
        <taxon>Ixodes</taxon>
    </lineage>
</organism>
<keyword evidence="9 17" id="KW-0472">Membrane</keyword>
<feature type="transmembrane region" description="Helical" evidence="17">
    <location>
        <begin position="185"/>
        <end position="204"/>
    </location>
</feature>
<reference evidence="19" key="1">
    <citation type="journal article" date="2015" name="Sci. Rep.">
        <title>Tissue- and time-dependent transcription in Ixodes ricinus salivary glands and midguts when blood feeding on the vertebrate host.</title>
        <authorList>
            <person name="Kotsyfakis M."/>
            <person name="Schwarz A."/>
            <person name="Erhart J."/>
            <person name="Ribeiro J.M."/>
        </authorList>
    </citation>
    <scope>NUCLEOTIDE SEQUENCE</scope>
    <source>
        <tissue evidence="19">Salivary gland and midgut</tissue>
    </source>
</reference>
<evidence type="ECO:0000256" key="17">
    <source>
        <dbReference type="RuleBase" id="RU367081"/>
    </source>
</evidence>
<dbReference type="GO" id="GO:0016095">
    <property type="term" value="P:polyprenol catabolic process"/>
    <property type="evidence" value="ECO:0007669"/>
    <property type="project" value="UniProtKB-UniRule"/>
</dbReference>
<dbReference type="InterPro" id="IPR001104">
    <property type="entry name" value="3-oxo-5_a-steroid_4-DH_C"/>
</dbReference>
<keyword evidence="8" id="KW-0443">Lipid metabolism</keyword>
<accession>V5IBN1</accession>
<evidence type="ECO:0000256" key="8">
    <source>
        <dbReference type="ARBA" id="ARBA00023098"/>
    </source>
</evidence>
<comment type="catalytic activity">
    <reaction evidence="14">
        <text>a 3-oxo-5alpha-steroid + NADP(+) = a 3-oxo-Delta(4)-steroid + NADPH + H(+)</text>
        <dbReference type="Rhea" id="RHEA:54384"/>
        <dbReference type="ChEBI" id="CHEBI:13601"/>
        <dbReference type="ChEBI" id="CHEBI:15378"/>
        <dbReference type="ChEBI" id="CHEBI:47909"/>
        <dbReference type="ChEBI" id="CHEBI:57783"/>
        <dbReference type="ChEBI" id="CHEBI:58349"/>
        <dbReference type="EC" id="1.3.1.22"/>
    </reaction>
    <physiologicalReaction direction="right-to-left" evidence="14">
        <dbReference type="Rhea" id="RHEA:54386"/>
    </physiologicalReaction>
</comment>
<comment type="catalytic activity">
    <reaction evidence="13">
        <text>androst-4-ene-3,17-dione + NADPH + H(+) = 5alpha-androstan-3,17-dione + NADP(+)</text>
        <dbReference type="Rhea" id="RHEA:50816"/>
        <dbReference type="ChEBI" id="CHEBI:15378"/>
        <dbReference type="ChEBI" id="CHEBI:15994"/>
        <dbReference type="ChEBI" id="CHEBI:16422"/>
        <dbReference type="ChEBI" id="CHEBI:57783"/>
        <dbReference type="ChEBI" id="CHEBI:58349"/>
    </reaction>
    <physiologicalReaction direction="right-to-left" evidence="13">
        <dbReference type="Rhea" id="RHEA:50818"/>
    </physiologicalReaction>
</comment>
<comment type="subcellular location">
    <subcellularLocation>
        <location evidence="1">Endoplasmic reticulum membrane</location>
        <topology evidence="1">Multi-pass membrane protein</topology>
    </subcellularLocation>
</comment>
<feature type="transmembrane region" description="Helical" evidence="17">
    <location>
        <begin position="6"/>
        <end position="24"/>
    </location>
</feature>
<dbReference type="GO" id="GO:0005789">
    <property type="term" value="C:endoplasmic reticulum membrane"/>
    <property type="evidence" value="ECO:0007669"/>
    <property type="project" value="UniProtKB-SubCell"/>
</dbReference>
<evidence type="ECO:0000256" key="15">
    <source>
        <dbReference type="ARBA" id="ARBA00049397"/>
    </source>
</evidence>
<evidence type="ECO:0000256" key="6">
    <source>
        <dbReference type="ARBA" id="ARBA00022989"/>
    </source>
</evidence>
<keyword evidence="6 17" id="KW-1133">Transmembrane helix</keyword>